<name>A0A8X6HWG1_TRICU</name>
<reference evidence="1" key="1">
    <citation type="submission" date="2020-07" db="EMBL/GenBank/DDBJ databases">
        <title>Multicomponent nature underlies the extraordinary mechanical properties of spider dragline silk.</title>
        <authorList>
            <person name="Kono N."/>
            <person name="Nakamura H."/>
            <person name="Mori M."/>
            <person name="Yoshida Y."/>
            <person name="Ohtoshi R."/>
            <person name="Malay A.D."/>
            <person name="Moran D.A.P."/>
            <person name="Tomita M."/>
            <person name="Numata K."/>
            <person name="Arakawa K."/>
        </authorList>
    </citation>
    <scope>NUCLEOTIDE SEQUENCE</scope>
</reference>
<organism evidence="1 2">
    <name type="scientific">Trichonephila clavata</name>
    <name type="common">Joro spider</name>
    <name type="synonym">Nephila clavata</name>
    <dbReference type="NCBI Taxonomy" id="2740835"/>
    <lineage>
        <taxon>Eukaryota</taxon>
        <taxon>Metazoa</taxon>
        <taxon>Ecdysozoa</taxon>
        <taxon>Arthropoda</taxon>
        <taxon>Chelicerata</taxon>
        <taxon>Arachnida</taxon>
        <taxon>Araneae</taxon>
        <taxon>Araneomorphae</taxon>
        <taxon>Entelegynae</taxon>
        <taxon>Araneoidea</taxon>
        <taxon>Nephilidae</taxon>
        <taxon>Trichonephila</taxon>
    </lineage>
</organism>
<accession>A0A8X6HWG1</accession>
<protein>
    <submittedName>
        <fullName evidence="1">Uncharacterized protein</fullName>
    </submittedName>
</protein>
<comment type="caution">
    <text evidence="1">The sequence shown here is derived from an EMBL/GenBank/DDBJ whole genome shotgun (WGS) entry which is preliminary data.</text>
</comment>
<dbReference type="AlphaFoldDB" id="A0A8X6HWG1"/>
<keyword evidence="2" id="KW-1185">Reference proteome</keyword>
<proteinExistence type="predicted"/>
<dbReference type="EMBL" id="BMAO01009266">
    <property type="protein sequence ID" value="GFR29795.1"/>
    <property type="molecule type" value="Genomic_DNA"/>
</dbReference>
<dbReference type="OrthoDB" id="10339446at2759"/>
<dbReference type="Proteomes" id="UP000887116">
    <property type="component" value="Unassembled WGS sequence"/>
</dbReference>
<evidence type="ECO:0000313" key="1">
    <source>
        <dbReference type="EMBL" id="GFR29795.1"/>
    </source>
</evidence>
<evidence type="ECO:0000313" key="2">
    <source>
        <dbReference type="Proteomes" id="UP000887116"/>
    </source>
</evidence>
<sequence length="118" mass="13437">MKWKIDEFPLHIKEPEREKYFPRKTAAKSSPRGLGERFHKNNVHRFTIAVMPSEHDSQDKILYGVELSCLCTRTAALSAASKGLENDQSSRSGGGGEWLTYNFIYFEEVVLTGLLLME</sequence>
<gene>
    <name evidence="1" type="ORF">TNCT_658261</name>
</gene>